<evidence type="ECO:0000256" key="3">
    <source>
        <dbReference type="ARBA" id="ARBA00023128"/>
    </source>
</evidence>
<dbReference type="GO" id="GO:0005739">
    <property type="term" value="C:mitochondrion"/>
    <property type="evidence" value="ECO:0007669"/>
    <property type="project" value="UniProtKB-SubCell"/>
</dbReference>
<reference evidence="6 7" key="1">
    <citation type="journal article" date="2018" name="Gigascience">
        <title>Genomes of trombidid mites reveal novel predicted allergens and laterally-transferred genes associated with secondary metabolism.</title>
        <authorList>
            <person name="Dong X."/>
            <person name="Chaisiri K."/>
            <person name="Xia D."/>
            <person name="Armstrong S.D."/>
            <person name="Fang Y."/>
            <person name="Donnelly M.J."/>
            <person name="Kadowaki T."/>
            <person name="McGarry J.W."/>
            <person name="Darby A.C."/>
            <person name="Makepeace B.L."/>
        </authorList>
    </citation>
    <scope>NUCLEOTIDE SEQUENCE [LARGE SCALE GENOMIC DNA]</scope>
    <source>
        <strain evidence="6">UoL-WK</strain>
    </source>
</reference>
<dbReference type="InterPro" id="IPR039131">
    <property type="entry name" value="NDUFAF1"/>
</dbReference>
<evidence type="ECO:0000256" key="1">
    <source>
        <dbReference type="ARBA" id="ARBA00004173"/>
    </source>
</evidence>
<dbReference type="SUPFAM" id="SSF49785">
    <property type="entry name" value="Galactose-binding domain-like"/>
    <property type="match status" value="1"/>
</dbReference>
<accession>A0A443QNR1</accession>
<dbReference type="InterPro" id="IPR013857">
    <property type="entry name" value="NADH-UbQ_OxRdtase-assoc_prot30"/>
</dbReference>
<gene>
    <name evidence="6" type="ORF">B4U79_14094</name>
</gene>
<evidence type="ECO:0000256" key="4">
    <source>
        <dbReference type="ARBA" id="ARBA00023186"/>
    </source>
</evidence>
<keyword evidence="3" id="KW-0496">Mitochondrion</keyword>
<dbReference type="Proteomes" id="UP000285301">
    <property type="component" value="Unassembled WGS sequence"/>
</dbReference>
<sequence>MSLLSIVRKANACVLRCSRRPINATIVRPFFEPYRKGDEKYEIYDNEWDKLSFREKLHANVSYLKEQFALWKEEVKEHSQVDPKIYAAGDVEVIWKFDCEDTLKKFVISCDSDWNEGDSSASLELSKQRNAVFHGILDTSLPKDGSTQRAGWVNITTHCPPRSFNRFAVLNSVDSFFKLNISPLRSNYFDWEMFTHLVMRIRGDGRNYAIILRTPGYFDITWMDFFTYILYTHGGPYWQNVRIPFSKFIFAYKGRAQDEQIRIHLHYISSFGITLMDNNPGPFNLEIDYIGVEYDPSFTEESAYEMYRVRDAKWRH</sequence>
<dbReference type="GO" id="GO:0032981">
    <property type="term" value="P:mitochondrial respiratory chain complex I assembly"/>
    <property type="evidence" value="ECO:0007669"/>
    <property type="project" value="TreeGrafter"/>
</dbReference>
<dbReference type="STRING" id="1965070.A0A443QNR1"/>
<evidence type="ECO:0000259" key="5">
    <source>
        <dbReference type="Pfam" id="PF08547"/>
    </source>
</evidence>
<comment type="subcellular location">
    <subcellularLocation>
        <location evidence="1">Mitochondrion</location>
    </subcellularLocation>
</comment>
<dbReference type="Pfam" id="PF08547">
    <property type="entry name" value="CIA30"/>
    <property type="match status" value="1"/>
</dbReference>
<dbReference type="AlphaFoldDB" id="A0A443QNR1"/>
<dbReference type="GO" id="GO:0006120">
    <property type="term" value="P:mitochondrial electron transport, NADH to ubiquinone"/>
    <property type="evidence" value="ECO:0007669"/>
    <property type="project" value="TreeGrafter"/>
</dbReference>
<comment type="caution">
    <text evidence="6">The sequence shown here is derived from an EMBL/GenBank/DDBJ whole genome shotgun (WGS) entry which is preliminary data.</text>
</comment>
<evidence type="ECO:0000313" key="6">
    <source>
        <dbReference type="EMBL" id="RWS04674.1"/>
    </source>
</evidence>
<organism evidence="6 7">
    <name type="scientific">Dinothrombium tinctorium</name>
    <dbReference type="NCBI Taxonomy" id="1965070"/>
    <lineage>
        <taxon>Eukaryota</taxon>
        <taxon>Metazoa</taxon>
        <taxon>Ecdysozoa</taxon>
        <taxon>Arthropoda</taxon>
        <taxon>Chelicerata</taxon>
        <taxon>Arachnida</taxon>
        <taxon>Acari</taxon>
        <taxon>Acariformes</taxon>
        <taxon>Trombidiformes</taxon>
        <taxon>Prostigmata</taxon>
        <taxon>Anystina</taxon>
        <taxon>Parasitengona</taxon>
        <taxon>Trombidioidea</taxon>
        <taxon>Trombidiidae</taxon>
        <taxon>Dinothrombium</taxon>
    </lineage>
</organism>
<evidence type="ECO:0000313" key="7">
    <source>
        <dbReference type="Proteomes" id="UP000285301"/>
    </source>
</evidence>
<comment type="similarity">
    <text evidence="2">Belongs to the CIA30 family.</text>
</comment>
<keyword evidence="4" id="KW-0143">Chaperone</keyword>
<dbReference type="PANTHER" id="PTHR13194">
    <property type="entry name" value="COMPLEX I INTERMEDIATE-ASSOCIATED PROTEIN 30"/>
    <property type="match status" value="1"/>
</dbReference>
<dbReference type="PANTHER" id="PTHR13194:SF18">
    <property type="entry name" value="COMPLEX I INTERMEDIATE-ASSOCIATED PROTEIN 30, MITOCHONDRIAL"/>
    <property type="match status" value="1"/>
</dbReference>
<dbReference type="InterPro" id="IPR008979">
    <property type="entry name" value="Galactose-bd-like_sf"/>
</dbReference>
<name>A0A443QNR1_9ACAR</name>
<dbReference type="OrthoDB" id="42561at2759"/>
<protein>
    <submittedName>
        <fullName evidence="6">Complex I intermediate-associated protein 30-like protein</fullName>
    </submittedName>
</protein>
<evidence type="ECO:0000256" key="2">
    <source>
        <dbReference type="ARBA" id="ARBA00007884"/>
    </source>
</evidence>
<dbReference type="EMBL" id="NCKU01005343">
    <property type="protein sequence ID" value="RWS04674.1"/>
    <property type="molecule type" value="Genomic_DNA"/>
</dbReference>
<proteinExistence type="inferred from homology"/>
<keyword evidence="7" id="KW-1185">Reference proteome</keyword>
<feature type="domain" description="NADH:ubiquinone oxidoreductase intermediate-associated protein 30" evidence="5">
    <location>
        <begin position="95"/>
        <end position="287"/>
    </location>
</feature>
<dbReference type="GO" id="GO:0051082">
    <property type="term" value="F:unfolded protein binding"/>
    <property type="evidence" value="ECO:0007669"/>
    <property type="project" value="TreeGrafter"/>
</dbReference>